<evidence type="ECO:0000256" key="2">
    <source>
        <dbReference type="SAM" id="SignalP"/>
    </source>
</evidence>
<dbReference type="Proteomes" id="UP000298781">
    <property type="component" value="Chromosome"/>
</dbReference>
<dbReference type="OrthoDB" id="7243230at2"/>
<accession>A0A4D7B905</accession>
<name>A0A4D7B905_9HYPH</name>
<reference evidence="3 4" key="1">
    <citation type="submission" date="2019-04" db="EMBL/GenBank/DDBJ databases">
        <title>Phreatobacter aquaticus sp. nov.</title>
        <authorList>
            <person name="Choi A."/>
        </authorList>
    </citation>
    <scope>NUCLEOTIDE SEQUENCE [LARGE SCALE GENOMIC DNA]</scope>
    <source>
        <strain evidence="3 4">KCTC 52518</strain>
    </source>
</reference>
<keyword evidence="4" id="KW-1185">Reference proteome</keyword>
<dbReference type="AlphaFoldDB" id="A0A4D7B905"/>
<dbReference type="Gene3D" id="3.40.190.150">
    <property type="entry name" value="Bordetella uptake gene, domain 1"/>
    <property type="match status" value="1"/>
</dbReference>
<sequence>MTLTRRTFTAGAALAGLAGPALSQGFQRDITMVVPWAAGGGTDTLARTLVKNAKQHIGVNVNVVNRTGGTGAVGMQSVSAARPDGYTVGLVTFHLSAYRLMGLSQLSYRDFQPLALLNRTPAAFSVKADSPFKTLKDLVDYAKANPGVVTVANSGAGANTHLSAAVLAKNTGIKLSFVPFDGGAPARTAMVGGHVSALVSGPDEVLQYVKTGQVRFLAMVGEQRHPSFPDVPTVAEAGFPIQNIIYDWRGIAGPKNLPADIAKALNEGFAKMASDPDFITLMDQVALPRVYMNGADFGTFLAGMETSLQPALAEVGLLKI</sequence>
<dbReference type="RefSeq" id="WP_136962715.1">
    <property type="nucleotide sequence ID" value="NZ_CP039690.1"/>
</dbReference>
<evidence type="ECO:0000313" key="3">
    <source>
        <dbReference type="EMBL" id="QCI67283.1"/>
    </source>
</evidence>
<dbReference type="InterPro" id="IPR042100">
    <property type="entry name" value="Bug_dom1"/>
</dbReference>
<comment type="similarity">
    <text evidence="1">Belongs to the UPF0065 (bug) family.</text>
</comment>
<organism evidence="3 4">
    <name type="scientific">Phreatobacter stygius</name>
    <dbReference type="NCBI Taxonomy" id="1940610"/>
    <lineage>
        <taxon>Bacteria</taxon>
        <taxon>Pseudomonadati</taxon>
        <taxon>Pseudomonadota</taxon>
        <taxon>Alphaproteobacteria</taxon>
        <taxon>Hyphomicrobiales</taxon>
        <taxon>Phreatobacteraceae</taxon>
        <taxon>Phreatobacter</taxon>
    </lineage>
</organism>
<protein>
    <submittedName>
        <fullName evidence="3">Tripartite tricarboxylate transporter substrate binding protein</fullName>
    </submittedName>
</protein>
<dbReference type="PIRSF" id="PIRSF017082">
    <property type="entry name" value="YflP"/>
    <property type="match status" value="1"/>
</dbReference>
<dbReference type="Gene3D" id="3.40.190.10">
    <property type="entry name" value="Periplasmic binding protein-like II"/>
    <property type="match status" value="1"/>
</dbReference>
<feature type="chain" id="PRO_5020844236" evidence="2">
    <location>
        <begin position="24"/>
        <end position="320"/>
    </location>
</feature>
<dbReference type="Pfam" id="PF03401">
    <property type="entry name" value="TctC"/>
    <property type="match status" value="1"/>
</dbReference>
<feature type="signal peptide" evidence="2">
    <location>
        <begin position="1"/>
        <end position="23"/>
    </location>
</feature>
<keyword evidence="2" id="KW-0732">Signal</keyword>
<dbReference type="InterPro" id="IPR006311">
    <property type="entry name" value="TAT_signal"/>
</dbReference>
<gene>
    <name evidence="3" type="ORF">E8M01_25480</name>
</gene>
<dbReference type="EMBL" id="CP039690">
    <property type="protein sequence ID" value="QCI67283.1"/>
    <property type="molecule type" value="Genomic_DNA"/>
</dbReference>
<dbReference type="PROSITE" id="PS51318">
    <property type="entry name" value="TAT"/>
    <property type="match status" value="1"/>
</dbReference>
<dbReference type="InterPro" id="IPR005064">
    <property type="entry name" value="BUG"/>
</dbReference>
<dbReference type="CDD" id="cd07012">
    <property type="entry name" value="PBP2_Bug_TTT"/>
    <property type="match status" value="1"/>
</dbReference>
<dbReference type="KEGG" id="pstg:E8M01_25480"/>
<proteinExistence type="inferred from homology"/>
<dbReference type="PANTHER" id="PTHR42928">
    <property type="entry name" value="TRICARBOXYLATE-BINDING PROTEIN"/>
    <property type="match status" value="1"/>
</dbReference>
<evidence type="ECO:0000313" key="4">
    <source>
        <dbReference type="Proteomes" id="UP000298781"/>
    </source>
</evidence>
<evidence type="ECO:0000256" key="1">
    <source>
        <dbReference type="ARBA" id="ARBA00006987"/>
    </source>
</evidence>
<dbReference type="PANTHER" id="PTHR42928:SF5">
    <property type="entry name" value="BLR1237 PROTEIN"/>
    <property type="match status" value="1"/>
</dbReference>
<dbReference type="SUPFAM" id="SSF53850">
    <property type="entry name" value="Periplasmic binding protein-like II"/>
    <property type="match status" value="1"/>
</dbReference>